<dbReference type="Gene3D" id="3.90.180.10">
    <property type="entry name" value="Medium-chain alcohol dehydrogenases, catalytic domain"/>
    <property type="match status" value="1"/>
</dbReference>
<name>A0A9P6VE04_9HELO</name>
<proteinExistence type="predicted"/>
<evidence type="ECO:0000313" key="1">
    <source>
        <dbReference type="EMBL" id="KAG0645469.1"/>
    </source>
</evidence>
<gene>
    <name evidence="1" type="ORF">D0Z07_8547</name>
</gene>
<dbReference type="InterPro" id="IPR011032">
    <property type="entry name" value="GroES-like_sf"/>
</dbReference>
<accession>A0A9P6VE04</accession>
<protein>
    <recommendedName>
        <fullName evidence="3">Quinone oxidoreductase</fullName>
    </recommendedName>
</protein>
<reference evidence="1" key="1">
    <citation type="submission" date="2019-07" db="EMBL/GenBank/DDBJ databases">
        <title>Hyphodiscus hymeniophilus genome sequencing and assembly.</title>
        <authorList>
            <person name="Kramer G."/>
            <person name="Nodwell J."/>
        </authorList>
    </citation>
    <scope>NUCLEOTIDE SEQUENCE</scope>
    <source>
        <strain evidence="1">ATCC 34498</strain>
    </source>
</reference>
<sequence length="277" mass="29729">MHIAQITQWGEAPKYVETPAPELPSSDSDFVQVKVLAAGLHNVVRARAQGTHYSAKTLPHIPGLDGVGTTATGQHVYFSTFALPTGSFSEVINLPKEDVAALPEGVDPVQVAAAMNPMLSSWMALRKRTFDLPPNFSVLIVGATSASGTLAIDVARHLGAKRIVGVARNLSALSQLGLDETIEMKEPVEETDFSKLGHVDVILDYVYGPIIAHLIGSLTTKAPVQYVQIGLLGSPTMQLNGVTLRSTNITMRGAGPGSWSLGDLRGSCLIWQWQRRR</sequence>
<dbReference type="AlphaFoldDB" id="A0A9P6VE04"/>
<dbReference type="PANTHER" id="PTHR43677">
    <property type="entry name" value="SHORT-CHAIN DEHYDROGENASE/REDUCTASE"/>
    <property type="match status" value="1"/>
</dbReference>
<dbReference type="SUPFAM" id="SSF51735">
    <property type="entry name" value="NAD(P)-binding Rossmann-fold domains"/>
    <property type="match status" value="1"/>
</dbReference>
<comment type="caution">
    <text evidence="1">The sequence shown here is derived from an EMBL/GenBank/DDBJ whole genome shotgun (WGS) entry which is preliminary data.</text>
</comment>
<dbReference type="OrthoDB" id="809632at2759"/>
<dbReference type="Gene3D" id="3.40.50.720">
    <property type="entry name" value="NAD(P)-binding Rossmann-like Domain"/>
    <property type="match status" value="1"/>
</dbReference>
<dbReference type="SUPFAM" id="SSF50129">
    <property type="entry name" value="GroES-like"/>
    <property type="match status" value="1"/>
</dbReference>
<dbReference type="GO" id="GO:0016491">
    <property type="term" value="F:oxidoreductase activity"/>
    <property type="evidence" value="ECO:0007669"/>
    <property type="project" value="TreeGrafter"/>
</dbReference>
<evidence type="ECO:0008006" key="3">
    <source>
        <dbReference type="Google" id="ProtNLM"/>
    </source>
</evidence>
<dbReference type="PANTHER" id="PTHR43677:SF11">
    <property type="entry name" value="ZINC-CONTAINING ALCOHOL DEHYDROGENASE"/>
    <property type="match status" value="1"/>
</dbReference>
<dbReference type="EMBL" id="VNKQ01000018">
    <property type="protein sequence ID" value="KAG0645469.1"/>
    <property type="molecule type" value="Genomic_DNA"/>
</dbReference>
<evidence type="ECO:0000313" key="2">
    <source>
        <dbReference type="Proteomes" id="UP000785200"/>
    </source>
</evidence>
<dbReference type="Proteomes" id="UP000785200">
    <property type="component" value="Unassembled WGS sequence"/>
</dbReference>
<organism evidence="1 2">
    <name type="scientific">Hyphodiscus hymeniophilus</name>
    <dbReference type="NCBI Taxonomy" id="353542"/>
    <lineage>
        <taxon>Eukaryota</taxon>
        <taxon>Fungi</taxon>
        <taxon>Dikarya</taxon>
        <taxon>Ascomycota</taxon>
        <taxon>Pezizomycotina</taxon>
        <taxon>Leotiomycetes</taxon>
        <taxon>Helotiales</taxon>
        <taxon>Hyphodiscaceae</taxon>
        <taxon>Hyphodiscus</taxon>
    </lineage>
</organism>
<keyword evidence="2" id="KW-1185">Reference proteome</keyword>
<dbReference type="InterPro" id="IPR051397">
    <property type="entry name" value="Zn-ADH-like_protein"/>
</dbReference>
<dbReference type="InterPro" id="IPR036291">
    <property type="entry name" value="NAD(P)-bd_dom_sf"/>
</dbReference>